<evidence type="ECO:0000259" key="4">
    <source>
        <dbReference type="PROSITE" id="PS50956"/>
    </source>
</evidence>
<dbReference type="InterPro" id="IPR011008">
    <property type="entry name" value="Dimeric_a/b-barrel"/>
</dbReference>
<evidence type="ECO:0000256" key="2">
    <source>
        <dbReference type="ARBA" id="ARBA00023125"/>
    </source>
</evidence>
<dbReference type="InterPro" id="IPR019888">
    <property type="entry name" value="Tscrpt_reg_AsnC-like"/>
</dbReference>
<dbReference type="GO" id="GO:0043200">
    <property type="term" value="P:response to amino acid"/>
    <property type="evidence" value="ECO:0007669"/>
    <property type="project" value="TreeGrafter"/>
</dbReference>
<organism evidence="5 6">
    <name type="scientific">Candidatus Merdivivens pullicola</name>
    <dbReference type="NCBI Taxonomy" id="2840872"/>
    <lineage>
        <taxon>Bacteria</taxon>
        <taxon>Pseudomonadati</taxon>
        <taxon>Bacteroidota</taxon>
        <taxon>Bacteroidia</taxon>
        <taxon>Bacteroidales</taxon>
        <taxon>Muribaculaceae</taxon>
        <taxon>Muribaculaceae incertae sedis</taxon>
        <taxon>Candidatus Merdivivens</taxon>
    </lineage>
</organism>
<evidence type="ECO:0000256" key="1">
    <source>
        <dbReference type="ARBA" id="ARBA00023015"/>
    </source>
</evidence>
<reference evidence="5" key="1">
    <citation type="submission" date="2020-10" db="EMBL/GenBank/DDBJ databases">
        <authorList>
            <person name="Gilroy R."/>
        </authorList>
    </citation>
    <scope>NUCLEOTIDE SEQUENCE</scope>
    <source>
        <strain evidence="5">B1-8020</strain>
    </source>
</reference>
<keyword evidence="1" id="KW-0805">Transcription regulation</keyword>
<dbReference type="InterPro" id="IPR019887">
    <property type="entry name" value="Tscrpt_reg_AsnC/Lrp_C"/>
</dbReference>
<keyword evidence="3" id="KW-0804">Transcription</keyword>
<proteinExistence type="predicted"/>
<evidence type="ECO:0000313" key="6">
    <source>
        <dbReference type="Proteomes" id="UP000823604"/>
    </source>
</evidence>
<dbReference type="PRINTS" id="PR00033">
    <property type="entry name" value="HTHASNC"/>
</dbReference>
<dbReference type="InterPro" id="IPR036390">
    <property type="entry name" value="WH_DNA-bd_sf"/>
</dbReference>
<dbReference type="GO" id="GO:0006355">
    <property type="term" value="P:regulation of DNA-templated transcription"/>
    <property type="evidence" value="ECO:0007669"/>
    <property type="project" value="UniProtKB-ARBA"/>
</dbReference>
<sequence>MQNYHIDQIDQKILSFLVKNARMPFLEIARECGVSGAAIHQRVKKMENIGVITGSRLLVKPQALGLNVCAFVGVSLSQANKYPEVVEALKKISEIVECHFVTGKHALLLKLYCLNHDHLMEVLVNTIQKIPYVEYTETQISLDQAIERQVWVKEYPSTSFSASNLNRK</sequence>
<dbReference type="Pfam" id="PF01037">
    <property type="entry name" value="AsnC_trans_reg"/>
    <property type="match status" value="1"/>
</dbReference>
<dbReference type="EMBL" id="JADIMA010000045">
    <property type="protein sequence ID" value="MBO8473000.1"/>
    <property type="molecule type" value="Genomic_DNA"/>
</dbReference>
<dbReference type="InterPro" id="IPR036388">
    <property type="entry name" value="WH-like_DNA-bd_sf"/>
</dbReference>
<dbReference type="InterPro" id="IPR011991">
    <property type="entry name" value="ArsR-like_HTH"/>
</dbReference>
<feature type="domain" description="HTH asnC-type" evidence="4">
    <location>
        <begin position="6"/>
        <end position="67"/>
    </location>
</feature>
<dbReference type="Gene3D" id="3.30.70.920">
    <property type="match status" value="1"/>
</dbReference>
<dbReference type="PROSITE" id="PS50956">
    <property type="entry name" value="HTH_ASNC_2"/>
    <property type="match status" value="1"/>
</dbReference>
<dbReference type="SUPFAM" id="SSF46785">
    <property type="entry name" value="Winged helix' DNA-binding domain"/>
    <property type="match status" value="1"/>
</dbReference>
<keyword evidence="2" id="KW-0238">DNA-binding</keyword>
<dbReference type="Gene3D" id="1.10.10.10">
    <property type="entry name" value="Winged helix-like DNA-binding domain superfamily/Winged helix DNA-binding domain"/>
    <property type="match status" value="1"/>
</dbReference>
<dbReference type="SMART" id="SM00344">
    <property type="entry name" value="HTH_ASNC"/>
    <property type="match status" value="1"/>
</dbReference>
<accession>A0A9D9NGZ9</accession>
<name>A0A9D9NGZ9_9BACT</name>
<dbReference type="CDD" id="cd00090">
    <property type="entry name" value="HTH_ARSR"/>
    <property type="match status" value="1"/>
</dbReference>
<dbReference type="SUPFAM" id="SSF54909">
    <property type="entry name" value="Dimeric alpha+beta barrel"/>
    <property type="match status" value="1"/>
</dbReference>
<comment type="caution">
    <text evidence="5">The sequence shown here is derived from an EMBL/GenBank/DDBJ whole genome shotgun (WGS) entry which is preliminary data.</text>
</comment>
<reference evidence="5" key="2">
    <citation type="journal article" date="2021" name="PeerJ">
        <title>Extensive microbial diversity within the chicken gut microbiome revealed by metagenomics and culture.</title>
        <authorList>
            <person name="Gilroy R."/>
            <person name="Ravi A."/>
            <person name="Getino M."/>
            <person name="Pursley I."/>
            <person name="Horton D.L."/>
            <person name="Alikhan N.F."/>
            <person name="Baker D."/>
            <person name="Gharbi K."/>
            <person name="Hall N."/>
            <person name="Watson M."/>
            <person name="Adriaenssens E.M."/>
            <person name="Foster-Nyarko E."/>
            <person name="Jarju S."/>
            <person name="Secka A."/>
            <person name="Antonio M."/>
            <person name="Oren A."/>
            <person name="Chaudhuri R.R."/>
            <person name="La Ragione R."/>
            <person name="Hildebrand F."/>
            <person name="Pallen M.J."/>
        </authorList>
    </citation>
    <scope>NUCLEOTIDE SEQUENCE</scope>
    <source>
        <strain evidence="5">B1-8020</strain>
    </source>
</reference>
<dbReference type="PANTHER" id="PTHR30154">
    <property type="entry name" value="LEUCINE-RESPONSIVE REGULATORY PROTEIN"/>
    <property type="match status" value="1"/>
</dbReference>
<dbReference type="GO" id="GO:0043565">
    <property type="term" value="F:sequence-specific DNA binding"/>
    <property type="evidence" value="ECO:0007669"/>
    <property type="project" value="InterPro"/>
</dbReference>
<dbReference type="Pfam" id="PF13404">
    <property type="entry name" value="HTH_AsnC-type"/>
    <property type="match status" value="1"/>
</dbReference>
<gene>
    <name evidence="5" type="ORF">IAB81_05165</name>
</gene>
<protein>
    <submittedName>
        <fullName evidence="5">Lrp/AsnC ligand binding domain-containing protein</fullName>
    </submittedName>
</protein>
<dbReference type="InterPro" id="IPR000485">
    <property type="entry name" value="AsnC-type_HTH_dom"/>
</dbReference>
<dbReference type="PANTHER" id="PTHR30154:SF53">
    <property type="entry name" value="HTH-TYPE TRANSCRIPTIONAL REGULATOR LRPC"/>
    <property type="match status" value="1"/>
</dbReference>
<evidence type="ECO:0000313" key="5">
    <source>
        <dbReference type="EMBL" id="MBO8473000.1"/>
    </source>
</evidence>
<dbReference type="GO" id="GO:0005829">
    <property type="term" value="C:cytosol"/>
    <property type="evidence" value="ECO:0007669"/>
    <property type="project" value="TreeGrafter"/>
</dbReference>
<evidence type="ECO:0000256" key="3">
    <source>
        <dbReference type="ARBA" id="ARBA00023163"/>
    </source>
</evidence>
<dbReference type="Proteomes" id="UP000823604">
    <property type="component" value="Unassembled WGS sequence"/>
</dbReference>
<dbReference type="AlphaFoldDB" id="A0A9D9NGZ9"/>